<accession>A0A0C3B1R4</accession>
<dbReference type="InterPro" id="IPR002925">
    <property type="entry name" value="Dienelactn_hydro"/>
</dbReference>
<reference evidence="2 3" key="1">
    <citation type="submission" date="2014-04" db="EMBL/GenBank/DDBJ databases">
        <authorList>
            <consortium name="DOE Joint Genome Institute"/>
            <person name="Kuo A."/>
            <person name="Tarkka M."/>
            <person name="Buscot F."/>
            <person name="Kohler A."/>
            <person name="Nagy L.G."/>
            <person name="Floudas D."/>
            <person name="Copeland A."/>
            <person name="Barry K.W."/>
            <person name="Cichocki N."/>
            <person name="Veneault-Fourrey C."/>
            <person name="LaButti K."/>
            <person name="Lindquist E.A."/>
            <person name="Lipzen A."/>
            <person name="Lundell T."/>
            <person name="Morin E."/>
            <person name="Murat C."/>
            <person name="Sun H."/>
            <person name="Tunlid A."/>
            <person name="Henrissat B."/>
            <person name="Grigoriev I.V."/>
            <person name="Hibbett D.S."/>
            <person name="Martin F."/>
            <person name="Nordberg H.P."/>
            <person name="Cantor M.N."/>
            <person name="Hua S.X."/>
        </authorList>
    </citation>
    <scope>NUCLEOTIDE SEQUENCE [LARGE SCALE GENOMIC DNA]</scope>
    <source>
        <strain evidence="2 3">F 1598</strain>
    </source>
</reference>
<proteinExistence type="predicted"/>
<dbReference type="OrthoDB" id="10019231at2759"/>
<name>A0A0C3B1R4_PILCF</name>
<gene>
    <name evidence="2" type="ORF">PILCRDRAFT_822647</name>
</gene>
<dbReference type="InParanoid" id="A0A0C3B1R4"/>
<dbReference type="HOGENOM" id="CLU_2159361_0_0_1"/>
<dbReference type="STRING" id="765440.A0A0C3B1R4"/>
<evidence type="ECO:0000259" key="1">
    <source>
        <dbReference type="Pfam" id="PF01738"/>
    </source>
</evidence>
<dbReference type="AlphaFoldDB" id="A0A0C3B1R4"/>
<reference evidence="3" key="2">
    <citation type="submission" date="2015-01" db="EMBL/GenBank/DDBJ databases">
        <title>Evolutionary Origins and Diversification of the Mycorrhizal Mutualists.</title>
        <authorList>
            <consortium name="DOE Joint Genome Institute"/>
            <consortium name="Mycorrhizal Genomics Consortium"/>
            <person name="Kohler A."/>
            <person name="Kuo A."/>
            <person name="Nagy L.G."/>
            <person name="Floudas D."/>
            <person name="Copeland A."/>
            <person name="Barry K.W."/>
            <person name="Cichocki N."/>
            <person name="Veneault-Fourrey C."/>
            <person name="LaButti K."/>
            <person name="Lindquist E.A."/>
            <person name="Lipzen A."/>
            <person name="Lundell T."/>
            <person name="Morin E."/>
            <person name="Murat C."/>
            <person name="Riley R."/>
            <person name="Ohm R."/>
            <person name="Sun H."/>
            <person name="Tunlid A."/>
            <person name="Henrissat B."/>
            <person name="Grigoriev I.V."/>
            <person name="Hibbett D.S."/>
            <person name="Martin F."/>
        </authorList>
    </citation>
    <scope>NUCLEOTIDE SEQUENCE [LARGE SCALE GENOMIC DNA]</scope>
    <source>
        <strain evidence="3">F 1598</strain>
    </source>
</reference>
<organism evidence="2 3">
    <name type="scientific">Piloderma croceum (strain F 1598)</name>
    <dbReference type="NCBI Taxonomy" id="765440"/>
    <lineage>
        <taxon>Eukaryota</taxon>
        <taxon>Fungi</taxon>
        <taxon>Dikarya</taxon>
        <taxon>Basidiomycota</taxon>
        <taxon>Agaricomycotina</taxon>
        <taxon>Agaricomycetes</taxon>
        <taxon>Agaricomycetidae</taxon>
        <taxon>Atheliales</taxon>
        <taxon>Atheliaceae</taxon>
        <taxon>Piloderma</taxon>
    </lineage>
</organism>
<keyword evidence="3" id="KW-1185">Reference proteome</keyword>
<sequence>MLVEFAKILKEEKQLTEIGVIEGSICYPYTVSPLNEPHHSTEDITFTESVKTMVKDILANKPDLPSELKTYNDTTHGFAARPNMGIPEVKDAFQGPFDQTVDWFKLHLINV</sequence>
<evidence type="ECO:0000313" key="3">
    <source>
        <dbReference type="Proteomes" id="UP000054166"/>
    </source>
</evidence>
<evidence type="ECO:0000313" key="2">
    <source>
        <dbReference type="EMBL" id="KIM80133.1"/>
    </source>
</evidence>
<feature type="domain" description="Dienelactone hydrolase" evidence="1">
    <location>
        <begin position="38"/>
        <end position="107"/>
    </location>
</feature>
<protein>
    <recommendedName>
        <fullName evidence="1">Dienelactone hydrolase domain-containing protein</fullName>
    </recommendedName>
</protein>
<dbReference type="EMBL" id="KN833005">
    <property type="protein sequence ID" value="KIM80133.1"/>
    <property type="molecule type" value="Genomic_DNA"/>
</dbReference>
<dbReference type="Pfam" id="PF01738">
    <property type="entry name" value="DLH"/>
    <property type="match status" value="1"/>
</dbReference>
<dbReference type="GO" id="GO:0016787">
    <property type="term" value="F:hydrolase activity"/>
    <property type="evidence" value="ECO:0007669"/>
    <property type="project" value="InterPro"/>
</dbReference>
<dbReference type="Proteomes" id="UP000054166">
    <property type="component" value="Unassembled WGS sequence"/>
</dbReference>